<dbReference type="PANTHER" id="PTHR34599:SF1">
    <property type="entry name" value="PHOSPHATIDIC ACID PHOSPHATASE TYPE 2_HALOPEROXIDASE DOMAIN-CONTAINING PROTEIN"/>
    <property type="match status" value="1"/>
</dbReference>
<evidence type="ECO:0000313" key="3">
    <source>
        <dbReference type="Proteomes" id="UP000530234"/>
    </source>
</evidence>
<dbReference type="InterPro" id="IPR036938">
    <property type="entry name" value="PAP2/HPO_sf"/>
</dbReference>
<keyword evidence="3" id="KW-1185">Reference proteome</keyword>
<comment type="caution">
    <text evidence="2">The sequence shown here is derived from an EMBL/GenBank/DDBJ whole genome shotgun (WGS) entry which is preliminary data.</text>
</comment>
<dbReference type="Gene3D" id="1.10.606.20">
    <property type="match status" value="1"/>
</dbReference>
<feature type="non-terminal residue" evidence="2">
    <location>
        <position position="1"/>
    </location>
</feature>
<proteinExistence type="predicted"/>
<feature type="region of interest" description="Disordered" evidence="1">
    <location>
        <begin position="1"/>
        <end position="22"/>
    </location>
</feature>
<evidence type="ECO:0000256" key="1">
    <source>
        <dbReference type="SAM" id="MobiDB-lite"/>
    </source>
</evidence>
<dbReference type="AlphaFoldDB" id="A0A7W3T7C8"/>
<dbReference type="PANTHER" id="PTHR34599">
    <property type="entry name" value="PEROXIDASE-RELATED"/>
    <property type="match status" value="1"/>
</dbReference>
<evidence type="ECO:0000313" key="2">
    <source>
        <dbReference type="EMBL" id="MBB0232305.1"/>
    </source>
</evidence>
<accession>A0A7W3T7C8</accession>
<dbReference type="EMBL" id="VKHS01000861">
    <property type="protein sequence ID" value="MBB0232305.1"/>
    <property type="molecule type" value="Genomic_DNA"/>
</dbReference>
<organism evidence="2 3">
    <name type="scientific">Streptomyces calidiresistens</name>
    <dbReference type="NCBI Taxonomy" id="1485586"/>
    <lineage>
        <taxon>Bacteria</taxon>
        <taxon>Bacillati</taxon>
        <taxon>Actinomycetota</taxon>
        <taxon>Actinomycetes</taxon>
        <taxon>Kitasatosporales</taxon>
        <taxon>Streptomycetaceae</taxon>
        <taxon>Streptomyces</taxon>
    </lineage>
</organism>
<reference evidence="3" key="1">
    <citation type="submission" date="2019-10" db="EMBL/GenBank/DDBJ databases">
        <title>Streptomyces sp. nov., a novel actinobacterium isolated from alkaline environment.</title>
        <authorList>
            <person name="Golinska P."/>
        </authorList>
    </citation>
    <scope>NUCLEOTIDE SEQUENCE [LARGE SCALE GENOMIC DNA]</scope>
    <source>
        <strain evidence="3">DSM 42108</strain>
    </source>
</reference>
<gene>
    <name evidence="2" type="ORF">FOE67_23105</name>
</gene>
<dbReference type="RefSeq" id="WP_182666847.1">
    <property type="nucleotide sequence ID" value="NZ_VKHS01000861.1"/>
</dbReference>
<dbReference type="InterPro" id="IPR052559">
    <property type="entry name" value="V-haloperoxidase"/>
</dbReference>
<sequence length="440" mass="46910">VASTTPALAAPAPTSAPVAPHTARGDNDHVLYWNTVVLDIFRQHGGTPGPLTRGAAMMDLAIYDAVNSIGDIGEPYLVKRDYAQGVTGALNTAIDYAAYTTLRSAFPDYPRADLDAKLQTALSMPDVGTANERTIGRLLGTTTARTMISHRTGDGSTNTTPYVPTVAPGHWRPAPGAGAGAPNWGGVKPFALKSGSQFRPGPPGGFATAEEMLASPEYAAQVNEIKEIGGKHSTVRTAEQTEIAHYWANDLDGTYKPVGQQFDHTIEIYRQHRPNGDSFDSARLFALTSATLADAAIAIWDSKYATDWDLWRPAHAITLADQAPNPWIVADPTWEPLSKNHAGVSFSPSFPAYVSGHSGVVAAWAGAMENFFGRDDLAFSGGTDDPYAKGVTRSFPSFSAAAQEKADSRKYLGVHFEWDNSAGLALGSRVADEVYASILN</sequence>
<dbReference type="CDD" id="cd03398">
    <property type="entry name" value="PAP2_haloperoxidase"/>
    <property type="match status" value="1"/>
</dbReference>
<name>A0A7W3T7C8_9ACTN</name>
<dbReference type="Proteomes" id="UP000530234">
    <property type="component" value="Unassembled WGS sequence"/>
</dbReference>
<protein>
    <submittedName>
        <fullName evidence="2">Phosphatase PAP2 family protein</fullName>
    </submittedName>
</protein>
<dbReference type="SUPFAM" id="SSF48317">
    <property type="entry name" value="Acid phosphatase/Vanadium-dependent haloperoxidase"/>
    <property type="match status" value="1"/>
</dbReference>